<accession>A0A414SSL7</accession>
<dbReference type="PROSITE" id="PS50893">
    <property type="entry name" value="ABC_TRANSPORTER_2"/>
    <property type="match status" value="1"/>
</dbReference>
<dbReference type="GO" id="GO:0016887">
    <property type="term" value="F:ATP hydrolysis activity"/>
    <property type="evidence" value="ECO:0007669"/>
    <property type="project" value="InterPro"/>
</dbReference>
<gene>
    <name evidence="5" type="ORF">DW265_10705</name>
</gene>
<keyword evidence="3 5" id="KW-0067">ATP-binding</keyword>
<protein>
    <submittedName>
        <fullName evidence="5">ATP-binding cassette domain-containing protein</fullName>
    </submittedName>
</protein>
<dbReference type="PANTHER" id="PTHR42939:SF1">
    <property type="entry name" value="ABC TRANSPORTER ATP-BINDING PROTEIN ALBC-RELATED"/>
    <property type="match status" value="1"/>
</dbReference>
<dbReference type="RefSeq" id="WP_118225273.1">
    <property type="nucleotide sequence ID" value="NZ_QRIC01000025.1"/>
</dbReference>
<evidence type="ECO:0000256" key="2">
    <source>
        <dbReference type="ARBA" id="ARBA00022741"/>
    </source>
</evidence>
<dbReference type="InterPro" id="IPR051782">
    <property type="entry name" value="ABC_Transporter_VariousFunc"/>
</dbReference>
<organism evidence="5 6">
    <name type="scientific">Dorea longicatena</name>
    <dbReference type="NCBI Taxonomy" id="88431"/>
    <lineage>
        <taxon>Bacteria</taxon>
        <taxon>Bacillati</taxon>
        <taxon>Bacillota</taxon>
        <taxon>Clostridia</taxon>
        <taxon>Lachnospirales</taxon>
        <taxon>Lachnospiraceae</taxon>
        <taxon>Dorea</taxon>
    </lineage>
</organism>
<evidence type="ECO:0000256" key="3">
    <source>
        <dbReference type="ARBA" id="ARBA00022840"/>
    </source>
</evidence>
<dbReference type="InterPro" id="IPR017871">
    <property type="entry name" value="ABC_transporter-like_CS"/>
</dbReference>
<keyword evidence="6" id="KW-1185">Reference proteome</keyword>
<dbReference type="PROSITE" id="PS00211">
    <property type="entry name" value="ABC_TRANSPORTER_1"/>
    <property type="match status" value="1"/>
</dbReference>
<comment type="caution">
    <text evidence="5">The sequence shown here is derived from an EMBL/GenBank/DDBJ whole genome shotgun (WGS) entry which is preliminary data.</text>
</comment>
<reference evidence="5 6" key="1">
    <citation type="submission" date="2018-08" db="EMBL/GenBank/DDBJ databases">
        <title>A genome reference for cultivated species of the human gut microbiota.</title>
        <authorList>
            <person name="Zou Y."/>
            <person name="Xue W."/>
            <person name="Luo G."/>
        </authorList>
    </citation>
    <scope>NUCLEOTIDE SEQUENCE [LARGE SCALE GENOMIC DNA]</scope>
    <source>
        <strain evidence="5 6">AM22-22</strain>
    </source>
</reference>
<dbReference type="GO" id="GO:0005524">
    <property type="term" value="F:ATP binding"/>
    <property type="evidence" value="ECO:0007669"/>
    <property type="project" value="UniProtKB-KW"/>
</dbReference>
<sequence>MKKIKIRVENLHKTFREEEVLKGIACDFEAGKTHAIVGNNGSGKSVLFKCICGFIKPTEGTITIDDKVIGKDVDFPESMGMIIERPGFLPNMSGFRNLKLLAEIQGKITDTEIRNTISRVGLDPDSKKAVAKYSLGMKQRLGIAQAIMENPDLLILDEPFNGLDKKGVEEIRSLIMDLKKEGKTILLTSHNSEDICVLADVVWEMDGGCLIH</sequence>
<dbReference type="InterPro" id="IPR027417">
    <property type="entry name" value="P-loop_NTPase"/>
</dbReference>
<evidence type="ECO:0000313" key="5">
    <source>
        <dbReference type="EMBL" id="RHG24115.1"/>
    </source>
</evidence>
<dbReference type="InterPro" id="IPR003439">
    <property type="entry name" value="ABC_transporter-like_ATP-bd"/>
</dbReference>
<evidence type="ECO:0000313" key="6">
    <source>
        <dbReference type="Proteomes" id="UP000284095"/>
    </source>
</evidence>
<dbReference type="InterPro" id="IPR003593">
    <property type="entry name" value="AAA+_ATPase"/>
</dbReference>
<dbReference type="Proteomes" id="UP000284095">
    <property type="component" value="Unassembled WGS sequence"/>
</dbReference>
<proteinExistence type="predicted"/>
<dbReference type="AlphaFoldDB" id="A0A414SSL7"/>
<keyword evidence="1" id="KW-0813">Transport</keyword>
<dbReference type="SUPFAM" id="SSF52540">
    <property type="entry name" value="P-loop containing nucleoside triphosphate hydrolases"/>
    <property type="match status" value="1"/>
</dbReference>
<name>A0A414SSL7_9FIRM</name>
<dbReference type="PANTHER" id="PTHR42939">
    <property type="entry name" value="ABC TRANSPORTER ATP-BINDING PROTEIN ALBC-RELATED"/>
    <property type="match status" value="1"/>
</dbReference>
<keyword evidence="2" id="KW-0547">Nucleotide-binding</keyword>
<feature type="domain" description="ABC transporter" evidence="4">
    <location>
        <begin position="6"/>
        <end position="211"/>
    </location>
</feature>
<evidence type="ECO:0000256" key="1">
    <source>
        <dbReference type="ARBA" id="ARBA00022448"/>
    </source>
</evidence>
<dbReference type="EMBL" id="QRIC01000025">
    <property type="protein sequence ID" value="RHG24115.1"/>
    <property type="molecule type" value="Genomic_DNA"/>
</dbReference>
<dbReference type="Pfam" id="PF00005">
    <property type="entry name" value="ABC_tran"/>
    <property type="match status" value="1"/>
</dbReference>
<evidence type="ECO:0000259" key="4">
    <source>
        <dbReference type="PROSITE" id="PS50893"/>
    </source>
</evidence>
<dbReference type="SMART" id="SM00382">
    <property type="entry name" value="AAA"/>
    <property type="match status" value="1"/>
</dbReference>
<dbReference type="Gene3D" id="3.40.50.300">
    <property type="entry name" value="P-loop containing nucleotide triphosphate hydrolases"/>
    <property type="match status" value="1"/>
</dbReference>